<dbReference type="EMBL" id="JAVRAA010000015">
    <property type="protein sequence ID" value="MDT0339718.1"/>
    <property type="molecule type" value="Genomic_DNA"/>
</dbReference>
<dbReference type="Pfam" id="PF14103">
    <property type="entry name" value="DUF4276"/>
    <property type="match status" value="1"/>
</dbReference>
<protein>
    <submittedName>
        <fullName evidence="1">DUF4276 family protein</fullName>
    </submittedName>
</protein>
<reference evidence="1" key="1">
    <citation type="submission" date="2023-02" db="EMBL/GenBank/DDBJ databases">
        <title>Description of Herbaspirillum huttiense subsp. nephrolepsisexaltata and Herbaspirillum huttiense subsp. lycopersicon.</title>
        <authorList>
            <person name="Poudel M."/>
            <person name="Sharma A."/>
            <person name="Goss E."/>
            <person name="Tapia J.H."/>
            <person name="Harmon C.M."/>
            <person name="Jones J.B."/>
        </authorList>
    </citation>
    <scope>NUCLEOTIDE SEQUENCE</scope>
    <source>
        <strain evidence="1">NC40101</strain>
    </source>
</reference>
<accession>A0AAE4K8I9</accession>
<sequence length="193" mass="21593">MRPEIVFLLEEPSAKAMLETLLPRILDPQLRHRLIPFEGKQDLEKQLERKLRGYLNPDARFLIMRDQDSHADCKALKGTLLAKCVAAGKGEVSLVRIACRELESFYLADLAAVESAFGVAGLSKLQGNAKYRDPDRLGSPSKELNELTRGKYQKVGGSRALGSSLNLDNTRSDSFSNLIQGIRRLERQLLNRS</sequence>
<dbReference type="RefSeq" id="WP_310839179.1">
    <property type="nucleotide sequence ID" value="NZ_JAVLSM010000033.1"/>
</dbReference>
<evidence type="ECO:0000313" key="1">
    <source>
        <dbReference type="EMBL" id="MDT0339718.1"/>
    </source>
</evidence>
<gene>
    <name evidence="1" type="ORF">RJN63_23005</name>
</gene>
<comment type="caution">
    <text evidence="1">The sequence shown here is derived from an EMBL/GenBank/DDBJ whole genome shotgun (WGS) entry which is preliminary data.</text>
</comment>
<name>A0AAE4K8I9_9BURK</name>
<dbReference type="AlphaFoldDB" id="A0AAE4K8I9"/>
<organism evidence="1">
    <name type="scientific">Herbaspirillum huttiense subsp. nephrolepidis</name>
    <dbReference type="NCBI Taxonomy" id="3075126"/>
    <lineage>
        <taxon>Bacteria</taxon>
        <taxon>Pseudomonadati</taxon>
        <taxon>Pseudomonadota</taxon>
        <taxon>Betaproteobacteria</taxon>
        <taxon>Burkholderiales</taxon>
        <taxon>Oxalobacteraceae</taxon>
        <taxon>Herbaspirillum</taxon>
    </lineage>
</organism>
<dbReference type="InterPro" id="IPR025455">
    <property type="entry name" value="DUF4276"/>
</dbReference>
<proteinExistence type="predicted"/>